<sequence length="96" mass="11093">MSRSLVANPNLLEDLKMTYHPSTKGTHSPSDNYPTNTRNSHSQDADFAEDVVIIEIALSRTSLPELQWEWPQRSLLSRIFYEQFTEAKPEQQETID</sequence>
<proteinExistence type="predicted"/>
<organism evidence="2 3">
    <name type="scientific">Hymenolepis diminuta</name>
    <name type="common">Rat tapeworm</name>
    <dbReference type="NCBI Taxonomy" id="6216"/>
    <lineage>
        <taxon>Eukaryota</taxon>
        <taxon>Metazoa</taxon>
        <taxon>Spiralia</taxon>
        <taxon>Lophotrochozoa</taxon>
        <taxon>Platyhelminthes</taxon>
        <taxon>Cestoda</taxon>
        <taxon>Eucestoda</taxon>
        <taxon>Cyclophyllidea</taxon>
        <taxon>Hymenolepididae</taxon>
        <taxon>Hymenolepis</taxon>
    </lineage>
</organism>
<feature type="compositionally biased region" description="Polar residues" evidence="1">
    <location>
        <begin position="20"/>
        <end position="42"/>
    </location>
</feature>
<keyword evidence="3" id="KW-1185">Reference proteome</keyword>
<reference evidence="2 3" key="1">
    <citation type="submission" date="2019-07" db="EMBL/GenBank/DDBJ databases">
        <authorList>
            <person name="Jastrzebski P J."/>
            <person name="Paukszto L."/>
            <person name="Jastrzebski P J."/>
        </authorList>
    </citation>
    <scope>NUCLEOTIDE SEQUENCE [LARGE SCALE GENOMIC DNA]</scope>
    <source>
        <strain evidence="2 3">WMS-il1</strain>
    </source>
</reference>
<dbReference type="EMBL" id="CABIJS010000333">
    <property type="protein sequence ID" value="VUZ49469.1"/>
    <property type="molecule type" value="Genomic_DNA"/>
</dbReference>
<dbReference type="AlphaFoldDB" id="A0A564YR60"/>
<dbReference type="Proteomes" id="UP000321570">
    <property type="component" value="Unassembled WGS sequence"/>
</dbReference>
<protein>
    <submittedName>
        <fullName evidence="2">Uncharacterized protein</fullName>
    </submittedName>
</protein>
<evidence type="ECO:0000313" key="2">
    <source>
        <dbReference type="EMBL" id="VUZ49469.1"/>
    </source>
</evidence>
<name>A0A564YR60_HYMDI</name>
<evidence type="ECO:0000313" key="3">
    <source>
        <dbReference type="Proteomes" id="UP000321570"/>
    </source>
</evidence>
<accession>A0A564YR60</accession>
<feature type="region of interest" description="Disordered" evidence="1">
    <location>
        <begin position="16"/>
        <end position="44"/>
    </location>
</feature>
<gene>
    <name evidence="2" type="ORF">WMSIL1_LOCUS8548</name>
</gene>
<evidence type="ECO:0000256" key="1">
    <source>
        <dbReference type="SAM" id="MobiDB-lite"/>
    </source>
</evidence>